<proteinExistence type="inferred from homology"/>
<comment type="subcellular location">
    <subcellularLocation>
        <location evidence="1">Cell membrane</location>
        <topology evidence="1">Single-pass type I membrane protein</topology>
    </subcellularLocation>
</comment>
<evidence type="ECO:0000313" key="14">
    <source>
        <dbReference type="Proteomes" id="UP000245207"/>
    </source>
</evidence>
<evidence type="ECO:0000256" key="3">
    <source>
        <dbReference type="ARBA" id="ARBA00022475"/>
    </source>
</evidence>
<evidence type="ECO:0000256" key="2">
    <source>
        <dbReference type="ARBA" id="ARBA00009592"/>
    </source>
</evidence>
<comment type="similarity">
    <text evidence="2">Belongs to the RLP family.</text>
</comment>
<evidence type="ECO:0000256" key="12">
    <source>
        <dbReference type="SAM" id="Phobius"/>
    </source>
</evidence>
<evidence type="ECO:0000256" key="7">
    <source>
        <dbReference type="ARBA" id="ARBA00022737"/>
    </source>
</evidence>
<dbReference type="SUPFAM" id="SSF52058">
    <property type="entry name" value="L domain-like"/>
    <property type="match status" value="1"/>
</dbReference>
<evidence type="ECO:0000256" key="9">
    <source>
        <dbReference type="ARBA" id="ARBA00023136"/>
    </source>
</evidence>
<keyword evidence="8 12" id="KW-1133">Transmembrane helix</keyword>
<dbReference type="PANTHER" id="PTHR27004">
    <property type="entry name" value="RECEPTOR-LIKE PROTEIN 12 ISOFORM X1"/>
    <property type="match status" value="1"/>
</dbReference>
<comment type="caution">
    <text evidence="13">The sequence shown here is derived from an EMBL/GenBank/DDBJ whole genome shotgun (WGS) entry which is preliminary data.</text>
</comment>
<organism evidence="13 14">
    <name type="scientific">Artemisia annua</name>
    <name type="common">Sweet wormwood</name>
    <dbReference type="NCBI Taxonomy" id="35608"/>
    <lineage>
        <taxon>Eukaryota</taxon>
        <taxon>Viridiplantae</taxon>
        <taxon>Streptophyta</taxon>
        <taxon>Embryophyta</taxon>
        <taxon>Tracheophyta</taxon>
        <taxon>Spermatophyta</taxon>
        <taxon>Magnoliopsida</taxon>
        <taxon>eudicotyledons</taxon>
        <taxon>Gunneridae</taxon>
        <taxon>Pentapetalae</taxon>
        <taxon>asterids</taxon>
        <taxon>campanulids</taxon>
        <taxon>Asterales</taxon>
        <taxon>Asteraceae</taxon>
        <taxon>Asteroideae</taxon>
        <taxon>Anthemideae</taxon>
        <taxon>Artemisiinae</taxon>
        <taxon>Artemisia</taxon>
    </lineage>
</organism>
<keyword evidence="4" id="KW-0433">Leucine-rich repeat</keyword>
<evidence type="ECO:0000256" key="11">
    <source>
        <dbReference type="ARBA" id="ARBA00023180"/>
    </source>
</evidence>
<dbReference type="STRING" id="35608.A0A2U1Q1W0"/>
<dbReference type="FunFam" id="3.80.10.10:FF:000111">
    <property type="entry name" value="LRR receptor-like serine/threonine-protein kinase ERECTA"/>
    <property type="match status" value="1"/>
</dbReference>
<dbReference type="GO" id="GO:0005886">
    <property type="term" value="C:plasma membrane"/>
    <property type="evidence" value="ECO:0007669"/>
    <property type="project" value="UniProtKB-SubCell"/>
</dbReference>
<dbReference type="Proteomes" id="UP000245207">
    <property type="component" value="Unassembled WGS sequence"/>
</dbReference>
<dbReference type="FunFam" id="3.80.10.10:FF:000041">
    <property type="entry name" value="LRR receptor-like serine/threonine-protein kinase ERECTA"/>
    <property type="match status" value="1"/>
</dbReference>
<keyword evidence="6" id="KW-0732">Signal</keyword>
<feature type="transmembrane region" description="Helical" evidence="12">
    <location>
        <begin position="85"/>
        <end position="104"/>
    </location>
</feature>
<dbReference type="PANTHER" id="PTHR27004:SF470">
    <property type="entry name" value="RECEPTOR-LIKE PROTEIN 43"/>
    <property type="match status" value="1"/>
</dbReference>
<evidence type="ECO:0000256" key="1">
    <source>
        <dbReference type="ARBA" id="ARBA00004251"/>
    </source>
</evidence>
<keyword evidence="3" id="KW-1003">Cell membrane</keyword>
<name>A0A2U1Q1W0_ARTAN</name>
<keyword evidence="9 12" id="KW-0472">Membrane</keyword>
<evidence type="ECO:0000256" key="10">
    <source>
        <dbReference type="ARBA" id="ARBA00023170"/>
    </source>
</evidence>
<keyword evidence="11" id="KW-0325">Glycoprotein</keyword>
<sequence length="377" mass="41626">MIPSTYFQDRQSLISVDLRFNGFDGSIPSSLFSQPKLLKLQLSNNNFDGVIPHISTASESLLNILDLSSNKLDGEIPKSFFKLRFLNILLLSSNNLSGFMWYGLFSVITFAAISCQFARSLIIVVVSLAAKRFGYRQKALPSSTIQTIFLTRDSRKALGETSPLPIFYRGDPSSKNHTSFKVMQLSDLCYQDSVTVTVKGFELELVKILIFFTSIDISSNPFLGVIPETIGQLKALYLLNVSHNEFTGTIPPAIGHLSHLESLDMSLNKITGEIRSVLTSLPFLSVFNLLYNQLEGKIPTGSQFQTFSQTSYLANKGLCGFPLNPICTSTAVPVPSSSPNSDTSGDGNDWQIILYIWNGSWSRIINCCSGFLYSIQG</sequence>
<keyword evidence="14" id="KW-1185">Reference proteome</keyword>
<protein>
    <submittedName>
        <fullName evidence="13">Receptor like protein 7</fullName>
    </submittedName>
</protein>
<evidence type="ECO:0000256" key="5">
    <source>
        <dbReference type="ARBA" id="ARBA00022692"/>
    </source>
</evidence>
<evidence type="ECO:0000313" key="13">
    <source>
        <dbReference type="EMBL" id="PWA91996.1"/>
    </source>
</evidence>
<dbReference type="Pfam" id="PF13855">
    <property type="entry name" value="LRR_8"/>
    <property type="match status" value="1"/>
</dbReference>
<keyword evidence="10 13" id="KW-0675">Receptor</keyword>
<dbReference type="OrthoDB" id="994806at2759"/>
<evidence type="ECO:0000256" key="4">
    <source>
        <dbReference type="ARBA" id="ARBA00022614"/>
    </source>
</evidence>
<dbReference type="EMBL" id="PKPP01000500">
    <property type="protein sequence ID" value="PWA91996.1"/>
    <property type="molecule type" value="Genomic_DNA"/>
</dbReference>
<keyword evidence="7" id="KW-0677">Repeat</keyword>
<dbReference type="AlphaFoldDB" id="A0A2U1Q1W0"/>
<evidence type="ECO:0000256" key="6">
    <source>
        <dbReference type="ARBA" id="ARBA00022729"/>
    </source>
</evidence>
<dbReference type="InterPro" id="IPR032675">
    <property type="entry name" value="LRR_dom_sf"/>
</dbReference>
<dbReference type="Pfam" id="PF00560">
    <property type="entry name" value="LRR_1"/>
    <property type="match status" value="2"/>
</dbReference>
<evidence type="ECO:0000256" key="8">
    <source>
        <dbReference type="ARBA" id="ARBA00022989"/>
    </source>
</evidence>
<accession>A0A2U1Q1W0</accession>
<reference evidence="13 14" key="1">
    <citation type="journal article" date="2018" name="Mol. Plant">
        <title>The genome of Artemisia annua provides insight into the evolution of Asteraceae family and artemisinin biosynthesis.</title>
        <authorList>
            <person name="Shen Q."/>
            <person name="Zhang L."/>
            <person name="Liao Z."/>
            <person name="Wang S."/>
            <person name="Yan T."/>
            <person name="Shi P."/>
            <person name="Liu M."/>
            <person name="Fu X."/>
            <person name="Pan Q."/>
            <person name="Wang Y."/>
            <person name="Lv Z."/>
            <person name="Lu X."/>
            <person name="Zhang F."/>
            <person name="Jiang W."/>
            <person name="Ma Y."/>
            <person name="Chen M."/>
            <person name="Hao X."/>
            <person name="Li L."/>
            <person name="Tang Y."/>
            <person name="Lv G."/>
            <person name="Zhou Y."/>
            <person name="Sun X."/>
            <person name="Brodelius P.E."/>
            <person name="Rose J.K.C."/>
            <person name="Tang K."/>
        </authorList>
    </citation>
    <scope>NUCLEOTIDE SEQUENCE [LARGE SCALE GENOMIC DNA]</scope>
    <source>
        <strain evidence="14">cv. Huhao1</strain>
        <tissue evidence="13">Leaf</tissue>
    </source>
</reference>
<keyword evidence="5 12" id="KW-0812">Transmembrane</keyword>
<gene>
    <name evidence="13" type="ORF">CTI12_AA083760</name>
</gene>
<dbReference type="Gene3D" id="3.80.10.10">
    <property type="entry name" value="Ribonuclease Inhibitor"/>
    <property type="match status" value="2"/>
</dbReference>
<dbReference type="InterPro" id="IPR001611">
    <property type="entry name" value="Leu-rich_rpt"/>
</dbReference>